<feature type="transmembrane region" description="Helical" evidence="2">
    <location>
        <begin position="144"/>
        <end position="167"/>
    </location>
</feature>
<accession>A0AAN7DEB8</accession>
<reference evidence="3 4" key="1">
    <citation type="submission" date="2022-11" db="EMBL/GenBank/DDBJ databases">
        <title>Mucor velutinosus strain NIH1002 WGS.</title>
        <authorList>
            <person name="Subramanian P."/>
            <person name="Mullikin J.C."/>
            <person name="Segre J.A."/>
            <person name="Zelazny A.M."/>
        </authorList>
    </citation>
    <scope>NUCLEOTIDE SEQUENCE [LARGE SCALE GENOMIC DNA]</scope>
    <source>
        <strain evidence="3 4">NIH1002</strain>
    </source>
</reference>
<evidence type="ECO:0000313" key="4">
    <source>
        <dbReference type="Proteomes" id="UP001304243"/>
    </source>
</evidence>
<feature type="compositionally biased region" description="Basic and acidic residues" evidence="1">
    <location>
        <begin position="206"/>
        <end position="215"/>
    </location>
</feature>
<comment type="caution">
    <text evidence="3">The sequence shown here is derived from an EMBL/GenBank/DDBJ whole genome shotgun (WGS) entry which is preliminary data.</text>
</comment>
<evidence type="ECO:0000256" key="2">
    <source>
        <dbReference type="SAM" id="Phobius"/>
    </source>
</evidence>
<keyword evidence="2" id="KW-0812">Transmembrane</keyword>
<keyword evidence="2" id="KW-0472">Membrane</keyword>
<organism evidence="3 4">
    <name type="scientific">Mucor velutinosus</name>
    <dbReference type="NCBI Taxonomy" id="708070"/>
    <lineage>
        <taxon>Eukaryota</taxon>
        <taxon>Fungi</taxon>
        <taxon>Fungi incertae sedis</taxon>
        <taxon>Mucoromycota</taxon>
        <taxon>Mucoromycotina</taxon>
        <taxon>Mucoromycetes</taxon>
        <taxon>Mucorales</taxon>
        <taxon>Mucorineae</taxon>
        <taxon>Mucoraceae</taxon>
        <taxon>Mucor</taxon>
    </lineage>
</organism>
<name>A0AAN7DEB8_9FUNG</name>
<feature type="compositionally biased region" description="Polar residues" evidence="1">
    <location>
        <begin position="216"/>
        <end position="238"/>
    </location>
</feature>
<dbReference type="AlphaFoldDB" id="A0AAN7DEB8"/>
<feature type="compositionally biased region" description="Polar residues" evidence="1">
    <location>
        <begin position="16"/>
        <end position="27"/>
    </location>
</feature>
<proteinExistence type="predicted"/>
<feature type="compositionally biased region" description="Basic and acidic residues" evidence="1">
    <location>
        <begin position="178"/>
        <end position="199"/>
    </location>
</feature>
<dbReference type="RefSeq" id="XP_064682548.1">
    <property type="nucleotide sequence ID" value="XM_064830046.1"/>
</dbReference>
<evidence type="ECO:0000313" key="3">
    <source>
        <dbReference type="EMBL" id="KAK4515882.1"/>
    </source>
</evidence>
<dbReference type="GeneID" id="89954526"/>
<protein>
    <submittedName>
        <fullName evidence="3">Uncharacterized protein</fullName>
    </submittedName>
</protein>
<keyword evidence="2" id="KW-1133">Transmembrane helix</keyword>
<feature type="region of interest" description="Disordered" evidence="1">
    <location>
        <begin position="178"/>
        <end position="270"/>
    </location>
</feature>
<keyword evidence="4" id="KW-1185">Reference proteome</keyword>
<evidence type="ECO:0000256" key="1">
    <source>
        <dbReference type="SAM" id="MobiDB-lite"/>
    </source>
</evidence>
<feature type="compositionally biased region" description="Polar residues" evidence="1">
    <location>
        <begin position="416"/>
        <end position="435"/>
    </location>
</feature>
<dbReference type="Proteomes" id="UP001304243">
    <property type="component" value="Unassembled WGS sequence"/>
</dbReference>
<feature type="compositionally biased region" description="Low complexity" evidence="1">
    <location>
        <begin position="251"/>
        <end position="270"/>
    </location>
</feature>
<feature type="region of interest" description="Disordered" evidence="1">
    <location>
        <begin position="1"/>
        <end position="27"/>
    </location>
</feature>
<gene>
    <name evidence="3" type="ORF">ATC70_010840</name>
</gene>
<sequence length="446" mass="48859">MAIANNDMHKREEVSTEATNSNEEINSKKSLTYTLPTLYAPMSTSTVTEDATSTEDPGQYHITLFTPAHTSSSILDMTEATQKTVDPYAPLPTKYSVLVSKAPNEVTRTTKSWAIATSTASASASTTPSIMPVKSYSGLNKGELAGVIVGSIAGGLMAIYLLYVICWGRRKALRKAREEKSLKDMEKKTDHVSTIHLDYDSDEDEKNPYMHHDDNQPVSLPRTQPQYDPTRIYCSTSRSDPKEDFRSYYRTSPSNTGNSSSLSEGSTTPLNVHNTLQPFYGGFKPFYGPMLQHQPPAFVNHSTNSMSLYAPHQKPYTASTMPVAGNASQHFSPMYEIGAPSSTMGALYYHRLNPATPEIYQHQQVYRSNIGSPTNKSGSERCGSTVSSVLMHGVVEDEDIQSLPPSEPATALHSVDQNVAQQKQSLPSQPTSEDLANNAEKALSPI</sequence>
<dbReference type="EMBL" id="JASEJX010000014">
    <property type="protein sequence ID" value="KAK4515882.1"/>
    <property type="molecule type" value="Genomic_DNA"/>
</dbReference>
<feature type="region of interest" description="Disordered" evidence="1">
    <location>
        <begin position="416"/>
        <end position="446"/>
    </location>
</feature>